<dbReference type="Proteomes" id="UP001149813">
    <property type="component" value="Unassembled WGS sequence"/>
</dbReference>
<evidence type="ECO:0000256" key="1">
    <source>
        <dbReference type="SAM" id="MobiDB-lite"/>
    </source>
</evidence>
<accession>A0A9W7Y5H7</accession>
<feature type="region of interest" description="Disordered" evidence="1">
    <location>
        <begin position="1"/>
        <end position="40"/>
    </location>
</feature>
<gene>
    <name evidence="4" type="ORF">LPJ53_000726</name>
</gene>
<evidence type="ECO:0000259" key="3">
    <source>
        <dbReference type="Pfam" id="PF16201"/>
    </source>
</evidence>
<evidence type="ECO:0000259" key="2">
    <source>
        <dbReference type="Pfam" id="PF11707"/>
    </source>
</evidence>
<proteinExistence type="predicted"/>
<dbReference type="GO" id="GO:0005730">
    <property type="term" value="C:nucleolus"/>
    <property type="evidence" value="ECO:0007669"/>
    <property type="project" value="TreeGrafter"/>
</dbReference>
<feature type="compositionally biased region" description="Basic and acidic residues" evidence="1">
    <location>
        <begin position="1"/>
        <end position="10"/>
    </location>
</feature>
<feature type="domain" description="URB1 N-terminal" evidence="2">
    <location>
        <begin position="132"/>
        <end position="509"/>
    </location>
</feature>
<dbReference type="OrthoDB" id="72892at2759"/>
<evidence type="ECO:0008006" key="6">
    <source>
        <dbReference type="Google" id="ProtNLM"/>
    </source>
</evidence>
<dbReference type="GO" id="GO:0000466">
    <property type="term" value="P:maturation of 5.8S rRNA from tricistronic rRNA transcript (SSU-rRNA, 5.8S rRNA, LSU-rRNA)"/>
    <property type="evidence" value="ECO:0007669"/>
    <property type="project" value="TreeGrafter"/>
</dbReference>
<dbReference type="Pfam" id="PF11707">
    <property type="entry name" value="Npa1"/>
    <property type="match status" value="1"/>
</dbReference>
<feature type="compositionally biased region" description="Low complexity" evidence="1">
    <location>
        <begin position="413"/>
        <end position="425"/>
    </location>
</feature>
<protein>
    <recommendedName>
        <fullName evidence="6">Nucleolar pre-ribosomal-associated protein 1</fullName>
    </recommendedName>
</protein>
<evidence type="ECO:0000313" key="4">
    <source>
        <dbReference type="EMBL" id="KAJ1725075.1"/>
    </source>
</evidence>
<dbReference type="Pfam" id="PF16201">
    <property type="entry name" value="NopRA1"/>
    <property type="match status" value="1"/>
</dbReference>
<dbReference type="InterPro" id="IPR039844">
    <property type="entry name" value="URB1"/>
</dbReference>
<keyword evidence="5" id="KW-1185">Reference proteome</keyword>
<feature type="domain" description="URB1 C-terminal" evidence="3">
    <location>
        <begin position="1897"/>
        <end position="2082"/>
    </location>
</feature>
<organism evidence="4 5">
    <name type="scientific">Coemansia erecta</name>
    <dbReference type="NCBI Taxonomy" id="147472"/>
    <lineage>
        <taxon>Eukaryota</taxon>
        <taxon>Fungi</taxon>
        <taxon>Fungi incertae sedis</taxon>
        <taxon>Zoopagomycota</taxon>
        <taxon>Kickxellomycotina</taxon>
        <taxon>Kickxellomycetes</taxon>
        <taxon>Kickxellales</taxon>
        <taxon>Kickxellaceae</taxon>
        <taxon>Coemansia</taxon>
    </lineage>
</organism>
<dbReference type="GO" id="GO:0000463">
    <property type="term" value="P:maturation of LSU-rRNA from tricistronic rRNA transcript (SSU-rRNA, 5.8S rRNA, LSU-rRNA)"/>
    <property type="evidence" value="ECO:0007669"/>
    <property type="project" value="TreeGrafter"/>
</dbReference>
<sequence>MSASGREKSDSKRKRSKSAEDKAGDAGADRKEAVDSDAEDLVKRVKALQTSDSMKDHEKDVLIAFKSPEDIQQALNSLNTDLLIQGFMHLSEHLKICNQSVSNDTTPAQRAHQESCQRIVYQWAAGSDNFASLEQAWQNTYTYSISRLDSLIPNVVGQLLKTFDTAAGMKYGNRLAQVVLDTFMKPIYRALNMPRSAACVACLQLLYQAVVFGRGEHADRVLRQFDWTLKTLVEMPNTRAVVVGFSIRRLWIRFVLAFFSAERCRSYNELFRVRSLVSNLFICVEKDSYADLHVLLTSVYEHIVLNEGISRADKVRVFSVGLMASLAKAAKTTAPVKLADVGVERAARFVPKGAGGEADEIASDSMSALVIRFFRGMMTFPGHGICFPQYGLYPAQRGSPASAARDEPGSGGDSALAAAGAGAAAGDDDGDDGDAVAVLSKDGTFAGTHDLCNSQILRILVHALHPAASKRMGDLAVDIMRVSPELIAPFWRNYHPTFDARLSLRYLGNMAFATKVIGIGLPQPADAADARFRMPPRLGTLVEHVYPQPLQRHVIGHGLQFRASPLVVYRNLLAVDVALRKLDGVRAWIQRQVLRGGGARGGVGAAWARLDQGLVALVRQRVPEAKVVLAMQRVVLASFGDARDAAGADERREAACREAVFRNVLVRVVSGYQRHFNALLLEHNFELGRLLADVRLADSLAGAGGQNPLNAHTLLSLLRALETTPAAHTRWLARVDGLAGHTYLGTVAMLYLYAPQPEVRAAAQRVCLGALRATGLFDHDAQGEAACWLDALALLASPHAQRATRIAEAPAAALERARGLVAFLESAVVYAAKQPNKYADCLSARPSAEAAAAAAGQEPLLVSPLLAAVVEAAVLRMAAGSGPLAQRVRGAGVGRLAAEMRANAAFAYVREVACRVGEVVGPGAAEALDAYLARAAAVVLAPRAARVDAQSDEHAHYAAVLAAFDAHVADTRAYLALLCAVDKEGGGEGGGGNGPAEVPAAVGQQLAAAFTGLCADFEGRLDAFMDAAAAALVEHEGRVGAHALTLWLLARAAGAQGDARQMALIVCVRWITQHERVPGGGGPRQSLWASAAFRGLAPEILQADDAAFLGALLRHLLAARQPRLLGTPAVQRMLVHVLLASRGSAGFAACARLLLRQQLAAGPAGQAPFVFALVAAHTAGLPAHAAAHVLAQYSQLTGALPGASHTAEFGLARLARRSAAAAWPTDAAAAARIWAPLVARVRQRVADALAEAAADHAALAYALGLARVVGPAAAPLERVEVARMLCARAADIGDADAAAVCALAVAAHEMLEGAAHVPADVAALRAALGVRVVALWAAKAGGGGGGGGGRRMLTRAAAAVTAAGGAASGGLPARIAAARARLVRPVDLASAAAVDVARVLGRVHRRAAAGGLACTADARGILARLLRAGAADMRRRACQWALGACAAAEGCCVEMLAWLAHVLALPCAAASGVDARVDVDAGVRGLCVAVGARMSGAEDLGGPGMLLVAGVFVQAAPDAAAVGRFCDALGPARMPAEIVRARARRAALPAGVALGLLADAVEMALRRVAAGAEAGVLAEAAAHVMHSVPSAGSDEDAAAAIGRCYAAVDALVRSVCLELDADNAYWPAARVLALAAQTPACVFRLLAFAALAVRRATCATPTPTPTPQLAPHPWFATLRMLLRCRLFGLRMQDAAQRDGLALLVGALWELSAPHLSRWSAELSDYLALDELESLAGAYSGTSTASDLLLLHVLVAYEDATRQSVLRVMLVFGPSAADLYRRRRVGNAQYLLERAGNLVGEVDDDVLADAMAVVDEQRMLRSLVEFPVDSLFARAGPVERMAELLSNSSSSSSNGAAAAVVVGTEENYDPRFVLRWLWAVLSSGCPVDHRRLVESNALGMALAALASAHPATRRLAYYVLDVFYAQFSSPDAPSGWFSGKRQCLLLLDSLRNAIVRTPDGASGDEFPRLPFTTALFAATSLPLMLRPEHAMFCDLNRFLLKQAWLELDEIPLVRSTLCALTDARRQRVHVLRLAAQGARDIDRSWRWFARCRIVDTLLTLAPAPLGDVATGRAALTLLLHLSARENPRALVRHVAKNRFAMLAWVRHQVALEANALAACAARARLERPAGGHALYVRGMRAALVNLAVLLRVVLRVVANFSLVARGCEGAVGFNKFWVARSGGGGMAGAVGMGAVGDVVGVAVRALAQCLPLVGGLDYGSDAAVVGPALAVLRTCVDASLLLSAMQRAVDASVRMPQAPGIVRGVLRALLALEPLVGRDSDAEHSAAPAVSGDPCSLQSVALARSVDLLFCVPGDGEVMGAYGAVVEALARWCAEDPRVCQGPVAVEVLARARAVGVLAVCRALDGLDGEAVGEA</sequence>
<dbReference type="InterPro" id="IPR032436">
    <property type="entry name" value="URB1_C"/>
</dbReference>
<reference evidence="4" key="1">
    <citation type="submission" date="2022-07" db="EMBL/GenBank/DDBJ databases">
        <title>Phylogenomic reconstructions and comparative analyses of Kickxellomycotina fungi.</title>
        <authorList>
            <person name="Reynolds N.K."/>
            <person name="Stajich J.E."/>
            <person name="Barry K."/>
            <person name="Grigoriev I.V."/>
            <person name="Crous P."/>
            <person name="Smith M.E."/>
        </authorList>
    </citation>
    <scope>NUCLEOTIDE SEQUENCE</scope>
    <source>
        <strain evidence="4">NBRC 32514</strain>
    </source>
</reference>
<name>A0A9W7Y5H7_9FUNG</name>
<dbReference type="InterPro" id="IPR021714">
    <property type="entry name" value="URB1_N"/>
</dbReference>
<feature type="compositionally biased region" description="Basic and acidic residues" evidence="1">
    <location>
        <begin position="17"/>
        <end position="34"/>
    </location>
</feature>
<dbReference type="PANTHER" id="PTHR13500">
    <property type="entry name" value="NUCLEOLAR PRERIBOSOMAL-ASSOCIATED PROTEIN 1"/>
    <property type="match status" value="1"/>
</dbReference>
<dbReference type="EMBL" id="JANBOJ010000013">
    <property type="protein sequence ID" value="KAJ1725075.1"/>
    <property type="molecule type" value="Genomic_DNA"/>
</dbReference>
<comment type="caution">
    <text evidence="4">The sequence shown here is derived from an EMBL/GenBank/DDBJ whole genome shotgun (WGS) entry which is preliminary data.</text>
</comment>
<feature type="region of interest" description="Disordered" evidence="1">
    <location>
        <begin position="398"/>
        <end position="429"/>
    </location>
</feature>
<evidence type="ECO:0000313" key="5">
    <source>
        <dbReference type="Proteomes" id="UP001149813"/>
    </source>
</evidence>
<dbReference type="PANTHER" id="PTHR13500:SF0">
    <property type="entry name" value="NUCLEOLAR PRE-RIBOSOMAL-ASSOCIATED PROTEIN 1"/>
    <property type="match status" value="1"/>
</dbReference>